<protein>
    <recommendedName>
        <fullName evidence="3">GpW protein</fullName>
    </recommendedName>
</protein>
<dbReference type="RefSeq" id="WP_074904096.1">
    <property type="nucleotide sequence ID" value="NZ_FOUB01000007.1"/>
</dbReference>
<name>A0A1I4LQX8_9PROT</name>
<dbReference type="EMBL" id="FOUB01000007">
    <property type="protein sequence ID" value="SFL92997.1"/>
    <property type="molecule type" value="Genomic_DNA"/>
</dbReference>
<proteinExistence type="predicted"/>
<sequence length="65" mass="7392">MAYTQDQLTALEIALARGEHRVTFADKTVEYRSVEDLKAAIREVKRGLKITNSPRQIRVTSNKGF</sequence>
<dbReference type="AlphaFoldDB" id="A0A1I4LQX8"/>
<keyword evidence="2" id="KW-1185">Reference proteome</keyword>
<dbReference type="NCBIfam" id="NF047331">
    <property type="entry name" value="phage_HTJ"/>
    <property type="match status" value="1"/>
</dbReference>
<gene>
    <name evidence="1" type="ORF">SAMN05421863_100740</name>
</gene>
<organism evidence="1 2">
    <name type="scientific">Nitrosomonas communis</name>
    <dbReference type="NCBI Taxonomy" id="44574"/>
    <lineage>
        <taxon>Bacteria</taxon>
        <taxon>Pseudomonadati</taxon>
        <taxon>Pseudomonadota</taxon>
        <taxon>Betaproteobacteria</taxon>
        <taxon>Nitrosomonadales</taxon>
        <taxon>Nitrosomonadaceae</taxon>
        <taxon>Nitrosomonas</taxon>
    </lineage>
</organism>
<dbReference type="OrthoDB" id="5574012at2"/>
<reference evidence="2" key="1">
    <citation type="submission" date="2016-10" db="EMBL/GenBank/DDBJ databases">
        <authorList>
            <person name="Varghese N."/>
            <person name="Submissions S."/>
        </authorList>
    </citation>
    <scope>NUCLEOTIDE SEQUENCE [LARGE SCALE GENOMIC DNA]</scope>
    <source>
        <strain evidence="2">Nm44</strain>
    </source>
</reference>
<evidence type="ECO:0000313" key="1">
    <source>
        <dbReference type="EMBL" id="SFL92997.1"/>
    </source>
</evidence>
<evidence type="ECO:0000313" key="2">
    <source>
        <dbReference type="Proteomes" id="UP000183287"/>
    </source>
</evidence>
<evidence type="ECO:0008006" key="3">
    <source>
        <dbReference type="Google" id="ProtNLM"/>
    </source>
</evidence>
<dbReference type="Proteomes" id="UP000183287">
    <property type="component" value="Unassembled WGS sequence"/>
</dbReference>
<accession>A0A1I4LQX8</accession>